<organism evidence="1 2">
    <name type="scientific">Candidatus Woesebacteria bacterium GW2011_GWA1_39_8</name>
    <dbReference type="NCBI Taxonomy" id="1618552"/>
    <lineage>
        <taxon>Bacteria</taxon>
        <taxon>Candidatus Woeseibacteriota</taxon>
    </lineage>
</organism>
<gene>
    <name evidence="1" type="ORF">UT61_C0010G0012</name>
</gene>
<dbReference type="InterPro" id="IPR013783">
    <property type="entry name" value="Ig-like_fold"/>
</dbReference>
<comment type="caution">
    <text evidence="1">The sequence shown here is derived from an EMBL/GenBank/DDBJ whole genome shotgun (WGS) entry which is preliminary data.</text>
</comment>
<dbReference type="Proteomes" id="UP000034793">
    <property type="component" value="Unassembled WGS sequence"/>
</dbReference>
<evidence type="ECO:0000313" key="2">
    <source>
        <dbReference type="Proteomes" id="UP000034793"/>
    </source>
</evidence>
<protein>
    <submittedName>
        <fullName evidence="1">Uncharacterized protein</fullName>
    </submittedName>
</protein>
<accession>A0A0G0PQ09</accession>
<proteinExistence type="predicted"/>
<sequence>MRKEVIFAIFAGILFGLVIAFGVWRTNTALKSREGNAIQTENADSQILVKNQDGLTELTLSLAKPQQNDVFVQSPVEISGVTKPNVWVVISSENDDYLLKSDETGAFTDNIELVSGTNLITVFAIDDAGKTVNQSLNLVYSTEFAENTSLSQ</sequence>
<name>A0A0G0PQ09_9BACT</name>
<dbReference type="Gene3D" id="2.60.40.10">
    <property type="entry name" value="Immunoglobulins"/>
    <property type="match status" value="1"/>
</dbReference>
<reference evidence="1 2" key="1">
    <citation type="journal article" date="2015" name="Nature">
        <title>rRNA introns, odd ribosomes, and small enigmatic genomes across a large radiation of phyla.</title>
        <authorList>
            <person name="Brown C.T."/>
            <person name="Hug L.A."/>
            <person name="Thomas B.C."/>
            <person name="Sharon I."/>
            <person name="Castelle C.J."/>
            <person name="Singh A."/>
            <person name="Wilkins M.J."/>
            <person name="Williams K.H."/>
            <person name="Banfield J.F."/>
        </authorList>
    </citation>
    <scope>NUCLEOTIDE SEQUENCE [LARGE SCALE GENOMIC DNA]</scope>
</reference>
<evidence type="ECO:0000313" key="1">
    <source>
        <dbReference type="EMBL" id="KKR30239.1"/>
    </source>
</evidence>
<dbReference type="EMBL" id="LBXL01000010">
    <property type="protein sequence ID" value="KKR30239.1"/>
    <property type="molecule type" value="Genomic_DNA"/>
</dbReference>
<dbReference type="AlphaFoldDB" id="A0A0G0PQ09"/>